<dbReference type="PATRIC" id="fig|447.4.peg.2113"/>
<dbReference type="RefSeq" id="WP_058459615.1">
    <property type="nucleotide sequence ID" value="NZ_CAAAIY010000010.1"/>
</dbReference>
<name>A0A0W0RQI4_LEGBO</name>
<reference evidence="1 2" key="1">
    <citation type="submission" date="2015-11" db="EMBL/GenBank/DDBJ databases">
        <title>Genomic analysis of 38 Legionella species identifies large and diverse effector repertoires.</title>
        <authorList>
            <person name="Burstein D."/>
            <person name="Amaro F."/>
            <person name="Zusman T."/>
            <person name="Lifshitz Z."/>
            <person name="Cohen O."/>
            <person name="Gilbert J.A."/>
            <person name="Pupko T."/>
            <person name="Shuman H.A."/>
            <person name="Segal G."/>
        </authorList>
    </citation>
    <scope>NUCLEOTIDE SEQUENCE [LARGE SCALE GENOMIC DNA]</scope>
    <source>
        <strain evidence="1 2">WIGA</strain>
    </source>
</reference>
<dbReference type="EMBL" id="LNXU01000019">
    <property type="protein sequence ID" value="KTC73338.1"/>
    <property type="molecule type" value="Genomic_DNA"/>
</dbReference>
<organism evidence="1 2">
    <name type="scientific">Legionella bozemanae</name>
    <name type="common">Fluoribacter bozemanae</name>
    <dbReference type="NCBI Taxonomy" id="447"/>
    <lineage>
        <taxon>Bacteria</taxon>
        <taxon>Pseudomonadati</taxon>
        <taxon>Pseudomonadota</taxon>
        <taxon>Gammaproteobacteria</taxon>
        <taxon>Legionellales</taxon>
        <taxon>Legionellaceae</taxon>
        <taxon>Legionella</taxon>
    </lineage>
</organism>
<evidence type="ECO:0000313" key="1">
    <source>
        <dbReference type="EMBL" id="KTC73338.1"/>
    </source>
</evidence>
<dbReference type="OrthoDB" id="5638471at2"/>
<gene>
    <name evidence="1" type="ORF">Lboz_1984</name>
</gene>
<keyword evidence="2" id="KW-1185">Reference proteome</keyword>
<dbReference type="Proteomes" id="UP000054695">
    <property type="component" value="Unassembled WGS sequence"/>
</dbReference>
<dbReference type="AlphaFoldDB" id="A0A0W0RQI4"/>
<sequence>MGWADRFWTATNWVLDTTVHAVADTMNTCGTLACTLGGAAYALSNVLPLQEVNASYYGGVHAVGNFSLGINITNLDYVFPEWLPGSYSNHVNSDTPAYNLTEYVSLGMVNSIGTLCIGSGIALKTLGVNINHWQESREERRYYAHSKGIQVSNPRLKEYLYVSAEAFSNSISTVMLSNAVTAATLYFAGKVFPDFTYPPNGKEKVYGEHYNGAVITEPFNVSIDLGVSNFTVPLYFGNLDVLLKKAVDAAVNVTYGGGFFFKPSGATQTPSFTVTETVSSTVGASAYLASNFFATKSRQLHSERIHEAEANAYTLFSSMK</sequence>
<evidence type="ECO:0000313" key="2">
    <source>
        <dbReference type="Proteomes" id="UP000054695"/>
    </source>
</evidence>
<comment type="caution">
    <text evidence="1">The sequence shown here is derived from an EMBL/GenBank/DDBJ whole genome shotgun (WGS) entry which is preliminary data.</text>
</comment>
<protein>
    <submittedName>
        <fullName evidence="1">Uncharacterized protein</fullName>
    </submittedName>
</protein>
<proteinExistence type="predicted"/>
<accession>A0A0W0RQI4</accession>